<organism evidence="1">
    <name type="scientific">mine drainage metagenome</name>
    <dbReference type="NCBI Taxonomy" id="410659"/>
    <lineage>
        <taxon>unclassified sequences</taxon>
        <taxon>metagenomes</taxon>
        <taxon>ecological metagenomes</taxon>
    </lineage>
</organism>
<evidence type="ECO:0000313" key="1">
    <source>
        <dbReference type="EMBL" id="OIR01849.1"/>
    </source>
</evidence>
<comment type="caution">
    <text evidence="1">The sequence shown here is derived from an EMBL/GenBank/DDBJ whole genome shotgun (WGS) entry which is preliminary data.</text>
</comment>
<dbReference type="EMBL" id="MLJW01000080">
    <property type="protein sequence ID" value="OIR01849.1"/>
    <property type="molecule type" value="Genomic_DNA"/>
</dbReference>
<sequence length="99" mass="11383">MRSRLIYNVRWKKTNHTNFPYMKNQDWIKKIPGCFGDVDVIFASHQLDADRAREMFKAAIDAEATMPDIVKAATEFMKTKGAGEAHIKEQVAKIKDLKI</sequence>
<reference evidence="1" key="1">
    <citation type="submission" date="2016-10" db="EMBL/GenBank/DDBJ databases">
        <title>Sequence of Gallionella enrichment culture.</title>
        <authorList>
            <person name="Poehlein A."/>
            <person name="Muehling M."/>
            <person name="Daniel R."/>
        </authorList>
    </citation>
    <scope>NUCLEOTIDE SEQUENCE</scope>
</reference>
<dbReference type="AlphaFoldDB" id="A0A1J5S0D2"/>
<gene>
    <name evidence="1" type="ORF">GALL_161510</name>
</gene>
<protein>
    <submittedName>
        <fullName evidence="1">Uncharacterized protein</fullName>
    </submittedName>
</protein>
<accession>A0A1J5S0D2</accession>
<proteinExistence type="predicted"/>
<name>A0A1J5S0D2_9ZZZZ</name>